<feature type="repeat" description="TPR" evidence="7">
    <location>
        <begin position="61"/>
        <end position="94"/>
    </location>
</feature>
<feature type="repeat" description="TPR" evidence="7">
    <location>
        <begin position="225"/>
        <end position="258"/>
    </location>
</feature>
<evidence type="ECO:0000256" key="5">
    <source>
        <dbReference type="ARBA" id="ARBA00023242"/>
    </source>
</evidence>
<dbReference type="Proteomes" id="UP000243975">
    <property type="component" value="Unassembled WGS sequence"/>
</dbReference>
<keyword evidence="9" id="KW-1185">Reference proteome</keyword>
<proteinExistence type="inferred from homology"/>
<dbReference type="SUPFAM" id="SSF48452">
    <property type="entry name" value="TPR-like"/>
    <property type="match status" value="1"/>
</dbReference>
<comment type="subcellular location">
    <subcellularLocation>
        <location evidence="1">Nucleus</location>
    </subcellularLocation>
</comment>
<evidence type="ECO:0000256" key="1">
    <source>
        <dbReference type="ARBA" id="ARBA00004123"/>
    </source>
</evidence>
<dbReference type="PROSITE" id="PS50005">
    <property type="entry name" value="TPR"/>
    <property type="match status" value="2"/>
</dbReference>
<keyword evidence="2" id="KW-0677">Repeat</keyword>
<keyword evidence="4" id="KW-0175">Coiled coil</keyword>
<dbReference type="InterPro" id="IPR011990">
    <property type="entry name" value="TPR-like_helical_dom_sf"/>
</dbReference>
<dbReference type="Gene3D" id="1.25.40.10">
    <property type="entry name" value="Tetratricopeptide repeat domain"/>
    <property type="match status" value="2"/>
</dbReference>
<gene>
    <name evidence="8" type="ORF">Ccrd_017874</name>
</gene>
<keyword evidence="5" id="KW-0539">Nucleus</keyword>
<dbReference type="GO" id="GO:0005634">
    <property type="term" value="C:nucleus"/>
    <property type="evidence" value="ECO:0007669"/>
    <property type="project" value="UniProtKB-SubCell"/>
</dbReference>
<evidence type="ECO:0000256" key="7">
    <source>
        <dbReference type="PROSITE-ProRule" id="PRU00339"/>
    </source>
</evidence>
<protein>
    <submittedName>
        <fullName evidence="8">Tetratricopeptide-like helical</fullName>
    </submittedName>
</protein>
<accession>A0A103Y7B2</accession>
<comment type="similarity">
    <text evidence="6">Belongs to the MS5 protein family.</text>
</comment>
<dbReference type="Gramene" id="KVI03820">
    <property type="protein sequence ID" value="KVI03820"/>
    <property type="gene ID" value="Ccrd_017874"/>
</dbReference>
<dbReference type="EMBL" id="LEKV01002328">
    <property type="protein sequence ID" value="KVI03820.1"/>
    <property type="molecule type" value="Genomic_DNA"/>
</dbReference>
<dbReference type="PANTHER" id="PTHR36326">
    <property type="entry name" value="PROTEIN POLLENLESS 3-LIKE 2"/>
    <property type="match status" value="1"/>
</dbReference>
<dbReference type="AlphaFoldDB" id="A0A103Y7B2"/>
<dbReference type="Pfam" id="PF13181">
    <property type="entry name" value="TPR_8"/>
    <property type="match status" value="2"/>
</dbReference>
<evidence type="ECO:0000256" key="6">
    <source>
        <dbReference type="ARBA" id="ARBA00025750"/>
    </source>
</evidence>
<name>A0A103Y7B2_CYNCS</name>
<dbReference type="InterPro" id="IPR044961">
    <property type="entry name" value="MS5/SDI1"/>
</dbReference>
<sequence>MNLSLINLIFEQKCGRVDEQIVLLKQKLRMIFKGEAFNGKPTKTARSHGKKFQVSVKQETSKILGNLGWAYMQKSNFMAAEVVYKKAQMIDPDANKAYNLGLCLMKQARYKDAQLVLQEIVNRQFDRAEDVRAGIRARELLMELETWRQPPSGSPEELPDLDLDDDFVDGLERLMNKCGRVDEQIVLLKQKLRMIFKGEAFNGKPTKTARSHGKKFQVSVKQETSKILGNLGWAYMQKSNFMAAEVVYKKAQMIDPDANKAYNLGLCLMKQARYKDAQLVLQEIVNRQFDRAEDVRAGIRARELLMELETWRQPPSGSPEELPDLDLDDDFVDGLERLMNVWAPNKSKRLPIFEEMEKFRDQLQSAC</sequence>
<evidence type="ECO:0000313" key="9">
    <source>
        <dbReference type="Proteomes" id="UP000243975"/>
    </source>
</evidence>
<reference evidence="8 9" key="1">
    <citation type="journal article" date="2016" name="Sci. Rep.">
        <title>The genome sequence of the outbreeding globe artichoke constructed de novo incorporating a phase-aware low-pass sequencing strategy of F1 progeny.</title>
        <authorList>
            <person name="Scaglione D."/>
            <person name="Reyes-Chin-Wo S."/>
            <person name="Acquadro A."/>
            <person name="Froenicke L."/>
            <person name="Portis E."/>
            <person name="Beitel C."/>
            <person name="Tirone M."/>
            <person name="Mauro R."/>
            <person name="Lo Monaco A."/>
            <person name="Mauromicale G."/>
            <person name="Faccioli P."/>
            <person name="Cattivelli L."/>
            <person name="Rieseberg L."/>
            <person name="Michelmore R."/>
            <person name="Lanteri S."/>
        </authorList>
    </citation>
    <scope>NUCLEOTIDE SEQUENCE [LARGE SCALE GENOMIC DNA]</scope>
    <source>
        <strain evidence="8">2C</strain>
    </source>
</reference>
<evidence type="ECO:0000256" key="3">
    <source>
        <dbReference type="ARBA" id="ARBA00022803"/>
    </source>
</evidence>
<dbReference type="InterPro" id="IPR019734">
    <property type="entry name" value="TPR_rpt"/>
</dbReference>
<evidence type="ECO:0000256" key="4">
    <source>
        <dbReference type="ARBA" id="ARBA00023054"/>
    </source>
</evidence>
<evidence type="ECO:0000313" key="8">
    <source>
        <dbReference type="EMBL" id="KVI03820.1"/>
    </source>
</evidence>
<comment type="caution">
    <text evidence="8">The sequence shown here is derived from an EMBL/GenBank/DDBJ whole genome shotgun (WGS) entry which is preliminary data.</text>
</comment>
<evidence type="ECO:0000256" key="2">
    <source>
        <dbReference type="ARBA" id="ARBA00022737"/>
    </source>
</evidence>
<dbReference type="STRING" id="59895.A0A103Y7B2"/>
<dbReference type="PANTHER" id="PTHR36326:SF14">
    <property type="entry name" value="PROTEIN SULFUR DEFICIENCY-INDUCED 1"/>
    <property type="match status" value="1"/>
</dbReference>
<organism evidence="8 9">
    <name type="scientific">Cynara cardunculus var. scolymus</name>
    <name type="common">Globe artichoke</name>
    <name type="synonym">Cynara scolymus</name>
    <dbReference type="NCBI Taxonomy" id="59895"/>
    <lineage>
        <taxon>Eukaryota</taxon>
        <taxon>Viridiplantae</taxon>
        <taxon>Streptophyta</taxon>
        <taxon>Embryophyta</taxon>
        <taxon>Tracheophyta</taxon>
        <taxon>Spermatophyta</taxon>
        <taxon>Magnoliopsida</taxon>
        <taxon>eudicotyledons</taxon>
        <taxon>Gunneridae</taxon>
        <taxon>Pentapetalae</taxon>
        <taxon>asterids</taxon>
        <taxon>campanulids</taxon>
        <taxon>Asterales</taxon>
        <taxon>Asteraceae</taxon>
        <taxon>Carduoideae</taxon>
        <taxon>Cardueae</taxon>
        <taxon>Carduinae</taxon>
        <taxon>Cynara</taxon>
    </lineage>
</organism>
<keyword evidence="3 7" id="KW-0802">TPR repeat</keyword>
<dbReference type="SMART" id="SM00028">
    <property type="entry name" value="TPR"/>
    <property type="match status" value="2"/>
</dbReference>